<dbReference type="SUPFAM" id="SSF47823">
    <property type="entry name" value="lambda integrase-like, N-terminal domain"/>
    <property type="match status" value="1"/>
</dbReference>
<dbReference type="Pfam" id="PF02899">
    <property type="entry name" value="Phage_int_SAM_1"/>
    <property type="match status" value="1"/>
</dbReference>
<protein>
    <recommendedName>
        <fullName evidence="5">Core-binding (CB) domain-containing protein</fullName>
    </recommendedName>
</protein>
<organism evidence="6 7">
    <name type="scientific">Candidatus Gottesmanbacteria bacterium RIFCSPHIGHO2_02_FULL_39_14</name>
    <dbReference type="NCBI Taxonomy" id="1798383"/>
    <lineage>
        <taxon>Bacteria</taxon>
        <taxon>Candidatus Gottesmaniibacteriota</taxon>
    </lineage>
</organism>
<proteinExistence type="predicted"/>
<dbReference type="InterPro" id="IPR044068">
    <property type="entry name" value="CB"/>
</dbReference>
<dbReference type="InterPro" id="IPR004107">
    <property type="entry name" value="Integrase_SAM-like_N"/>
</dbReference>
<evidence type="ECO:0000256" key="2">
    <source>
        <dbReference type="PROSITE-ProRule" id="PRU01248"/>
    </source>
</evidence>
<evidence type="ECO:0000259" key="5">
    <source>
        <dbReference type="PROSITE" id="PS51900"/>
    </source>
</evidence>
<evidence type="ECO:0000313" key="6">
    <source>
        <dbReference type="EMBL" id="OGG18982.1"/>
    </source>
</evidence>
<dbReference type="GO" id="GO:0003677">
    <property type="term" value="F:DNA binding"/>
    <property type="evidence" value="ECO:0007669"/>
    <property type="project" value="UniProtKB-UniRule"/>
</dbReference>
<comment type="caution">
    <text evidence="6">The sequence shown here is derived from an EMBL/GenBank/DDBJ whole genome shotgun (WGS) entry which is preliminary data.</text>
</comment>
<sequence>MSDYNLSNFEANLLKYLNELSISRKVKKRLKSDTRDYINVLKLSYPAKNFGNFRKLFSAKRLKIFKLLFNSKHKNLKRWQQLEKIITSFRDYLIRHENNYQTISEENTNYQDEVYRFIHYLEGKKFSLSTIKNYQADLNQVIKYLQENDLKLENLLDTDILLSFSDFLDKKLLLSPESVKRKLSAISSFFKWFRHKKAEIKPNIQSLHPTTKNISFIPYQVIIPNISSLIYALLLIILSVSLSIGIYQQFYRKVDTPQAFTQPSQKTIRVLSYQGRLTDKDGIPIVEPTQVKFKLWDQTTGGGQLYDSGFCRIIPDQNGIFYTMVGSTCGQSIDSNLFSHNLNTFLGITIGTDEEMNPRLPIASVGYSQNSETLQGLSPASPASISTIPYINKDGNLIIGSSSPLVKSTSGTFTLEGNNLSLETSVGSSGSISLTPDGNGSINFNLPGFFPDPSGLLNITGQNIISGNLISAVGSSLTAGYKLIDLLSGNPLSSKFSVDAGGNVYIGGNLDINRSFSSSPSGTLINSNLAVAGVIYDGGLGIFGSNGSRIPVSIDFTKDIVIEFNFKTLSKQIKILTNINEDSTKYYLFTWNTDGMMTIENCSTDCRELTKDNLAWINDSWHHGHISFSGTNIKWNIDKSGKSISASTQTDVPKLTAGFIQFAQGFSAVNNLQISPTSDLILTAGNAAIGGRLTADDHITTRGQLTTGSFSSPPTAEGNGALYYNSTDNKLYYWNSGSWVSLGSSGEGSDLSEYYGGDPTINAADIVAIKDGASLTKAYVTKTTRPYQNDVIGIVSTNPHPNILSAGVFTLSDYPVPVALSGRVPLKVSTENGSIRAGDLITSGTLEGFGMKAASPGPIVAKALQSFPAGVTIPCPSQSNSDITQADIICGEIMVFVNIGWYDPTPASEGLTEILNLVRKDLFTAKEILSVGISEVLSSFDTLIAGSIRSDSIVSAVIEAENIKTQNLSVGIISPLVEDEEIIIEGSVSTQNLTTENLQSKNLTTDIASVSGTLYADNIQSSQIDELKSSFGKLIEKVNLQPSISPSPQLEPSPYNLEPSISPKPSLEPSPSNLEPDLASSSSSLLSDSELDSLISNTDENTASLFTLYEKMREFLTNPDYQLGSSSFPAIDAEGLIKIEQPVKITSPTTLADTSISGQLLIDGTIVMENNKIAALSDSLYLTSPKLIDFMGGKLLVDSKGNLMVAGEIIAQNGLVTSEIKASQTDLTITLTDASPSSQLAENSRIGGFGQLLINNRNESVASIDSRGNARFKGELLAKKLSLDGTIGSATIPATYQQLIIYNDSLTANSLIYLTPTSATDGSALYVANKQPCSPNDQRPTTNDQLCRPYFTIALDNNITKDITFNWWLVN</sequence>
<reference evidence="6 7" key="1">
    <citation type="journal article" date="2016" name="Nat. Commun.">
        <title>Thousands of microbial genomes shed light on interconnected biogeochemical processes in an aquifer system.</title>
        <authorList>
            <person name="Anantharaman K."/>
            <person name="Brown C.T."/>
            <person name="Hug L.A."/>
            <person name="Sharon I."/>
            <person name="Castelle C.J."/>
            <person name="Probst A.J."/>
            <person name="Thomas B.C."/>
            <person name="Singh A."/>
            <person name="Wilkins M.J."/>
            <person name="Karaoz U."/>
            <person name="Brodie E.L."/>
            <person name="Williams K.H."/>
            <person name="Hubbard S.S."/>
            <person name="Banfield J.F."/>
        </authorList>
    </citation>
    <scope>NUCLEOTIDE SEQUENCE [LARGE SCALE GENOMIC DNA]</scope>
</reference>
<dbReference type="STRING" id="1798383.A3D78_03055"/>
<keyword evidence="4" id="KW-0812">Transmembrane</keyword>
<dbReference type="InterPro" id="IPR010998">
    <property type="entry name" value="Integrase_recombinase_N"/>
</dbReference>
<evidence type="ECO:0000256" key="3">
    <source>
        <dbReference type="SAM" id="MobiDB-lite"/>
    </source>
</evidence>
<keyword evidence="4" id="KW-0472">Membrane</keyword>
<dbReference type="Proteomes" id="UP000176253">
    <property type="component" value="Unassembled WGS sequence"/>
</dbReference>
<name>A0A1F6A3D6_9BACT</name>
<dbReference type="Gene3D" id="1.10.150.130">
    <property type="match status" value="1"/>
</dbReference>
<feature type="domain" description="Core-binding (CB)" evidence="5">
    <location>
        <begin position="108"/>
        <end position="194"/>
    </location>
</feature>
<feature type="transmembrane region" description="Helical" evidence="4">
    <location>
        <begin position="229"/>
        <end position="247"/>
    </location>
</feature>
<keyword evidence="1 2" id="KW-0238">DNA-binding</keyword>
<keyword evidence="4" id="KW-1133">Transmembrane helix</keyword>
<dbReference type="PROSITE" id="PS51900">
    <property type="entry name" value="CB"/>
    <property type="match status" value="1"/>
</dbReference>
<dbReference type="EMBL" id="MFJM01000011">
    <property type="protein sequence ID" value="OGG18982.1"/>
    <property type="molecule type" value="Genomic_DNA"/>
</dbReference>
<evidence type="ECO:0000313" key="7">
    <source>
        <dbReference type="Proteomes" id="UP000176253"/>
    </source>
</evidence>
<feature type="region of interest" description="Disordered" evidence="3">
    <location>
        <begin position="1042"/>
        <end position="1084"/>
    </location>
</feature>
<dbReference type="GO" id="GO:0015074">
    <property type="term" value="P:DNA integration"/>
    <property type="evidence" value="ECO:0007669"/>
    <property type="project" value="InterPro"/>
</dbReference>
<evidence type="ECO:0000256" key="4">
    <source>
        <dbReference type="SAM" id="Phobius"/>
    </source>
</evidence>
<accession>A0A1F6A3D6</accession>
<feature type="compositionally biased region" description="Low complexity" evidence="3">
    <location>
        <begin position="1057"/>
        <end position="1084"/>
    </location>
</feature>
<gene>
    <name evidence="6" type="ORF">A3D78_03055</name>
</gene>
<evidence type="ECO:0000256" key="1">
    <source>
        <dbReference type="ARBA" id="ARBA00023125"/>
    </source>
</evidence>